<evidence type="ECO:0000313" key="2">
    <source>
        <dbReference type="Proteomes" id="UP001157006"/>
    </source>
</evidence>
<proteinExistence type="predicted"/>
<dbReference type="Proteomes" id="UP001157006">
    <property type="component" value="Chromosome 6"/>
</dbReference>
<keyword evidence="2" id="KW-1185">Reference proteome</keyword>
<organism evidence="1 2">
    <name type="scientific">Vicia faba</name>
    <name type="common">Broad bean</name>
    <name type="synonym">Faba vulgaris</name>
    <dbReference type="NCBI Taxonomy" id="3906"/>
    <lineage>
        <taxon>Eukaryota</taxon>
        <taxon>Viridiplantae</taxon>
        <taxon>Streptophyta</taxon>
        <taxon>Embryophyta</taxon>
        <taxon>Tracheophyta</taxon>
        <taxon>Spermatophyta</taxon>
        <taxon>Magnoliopsida</taxon>
        <taxon>eudicotyledons</taxon>
        <taxon>Gunneridae</taxon>
        <taxon>Pentapetalae</taxon>
        <taxon>rosids</taxon>
        <taxon>fabids</taxon>
        <taxon>Fabales</taxon>
        <taxon>Fabaceae</taxon>
        <taxon>Papilionoideae</taxon>
        <taxon>50 kb inversion clade</taxon>
        <taxon>NPAAA clade</taxon>
        <taxon>Hologalegina</taxon>
        <taxon>IRL clade</taxon>
        <taxon>Fabeae</taxon>
        <taxon>Vicia</taxon>
    </lineage>
</organism>
<evidence type="ECO:0000313" key="1">
    <source>
        <dbReference type="EMBL" id="CAI8616268.1"/>
    </source>
</evidence>
<reference evidence="1 2" key="1">
    <citation type="submission" date="2023-01" db="EMBL/GenBank/DDBJ databases">
        <authorList>
            <person name="Kreplak J."/>
        </authorList>
    </citation>
    <scope>NUCLEOTIDE SEQUENCE [LARGE SCALE GENOMIC DNA]</scope>
</reference>
<gene>
    <name evidence="1" type="ORF">VFH_VI021080</name>
</gene>
<sequence length="121" mass="13737">MTSVSTQTRCTLSSTTAKWHDPLTATVCLAIASLCLNHDCAMHSDAKMENRCVVDVEDDLRVLCRESRVFLMSYPSVQNRVFFLVACENLDLKSCFSLSLRLCFLLQFPSLSFMYILNLKL</sequence>
<name>A0AAV1B2B2_VICFA</name>
<dbReference type="EMBL" id="OX451741">
    <property type="protein sequence ID" value="CAI8616268.1"/>
    <property type="molecule type" value="Genomic_DNA"/>
</dbReference>
<accession>A0AAV1B2B2</accession>
<dbReference type="AlphaFoldDB" id="A0AAV1B2B2"/>
<protein>
    <submittedName>
        <fullName evidence="1">Uncharacterized protein</fullName>
    </submittedName>
</protein>